<dbReference type="CDD" id="cd16387">
    <property type="entry name" value="ParB_N_Srx"/>
    <property type="match status" value="1"/>
</dbReference>
<dbReference type="InterPro" id="IPR003115">
    <property type="entry name" value="ParB_N"/>
</dbReference>
<comment type="caution">
    <text evidence="2">The sequence shown here is derived from an EMBL/GenBank/DDBJ whole genome shotgun (WGS) entry which is preliminary data.</text>
</comment>
<reference evidence="2 3" key="1">
    <citation type="submission" date="2013-09" db="EMBL/GenBank/DDBJ databases">
        <authorList>
            <person name="Zeng Z."/>
            <person name="Chen C."/>
        </authorList>
    </citation>
    <scope>NUCLEOTIDE SEQUENCE [LARGE SCALE GENOMIC DNA]</scope>
    <source>
        <strain evidence="2 3">WB 4.1-42</strain>
    </source>
</reference>
<evidence type="ECO:0000313" key="2">
    <source>
        <dbReference type="EMBL" id="KGO92309.1"/>
    </source>
</evidence>
<protein>
    <recommendedName>
        <fullName evidence="1">ParB-like N-terminal domain-containing protein</fullName>
    </recommendedName>
</protein>
<name>A0A0A2MJ39_9FLAO</name>
<dbReference type="Proteomes" id="UP000030111">
    <property type="component" value="Unassembled WGS sequence"/>
</dbReference>
<dbReference type="Gene3D" id="1.10.10.60">
    <property type="entry name" value="Homeodomain-like"/>
    <property type="match status" value="1"/>
</dbReference>
<dbReference type="EMBL" id="JRLY01000010">
    <property type="protein sequence ID" value="KGO92309.1"/>
    <property type="molecule type" value="Genomic_DNA"/>
</dbReference>
<evidence type="ECO:0000313" key="3">
    <source>
        <dbReference type="Proteomes" id="UP000030111"/>
    </source>
</evidence>
<proteinExistence type="predicted"/>
<dbReference type="InterPro" id="IPR036086">
    <property type="entry name" value="ParB/Sulfiredoxin_sf"/>
</dbReference>
<sequence length="367" mass="42545">MNTINIPLDKLFLDPDNYRLRSKPQYVQMPDLTDDKVIGTALQQRTFNLVAGKNNIEIKDLVDSLRSNGFLKVDNILVRELDNDKGYVVIEGNRRLAALKVLQKSYNEDFDIGLLAPTVFDGVEVVKYSYQNPEEYLILMGLRHVSGNKKWDRYNQAKLIAELYNKGLSVVQIANKLGVSNKSVIQQQLDAFFAIEAFINDDMAYDNDTSFNPFDKFMIFIEVLLKTKVKNWLKWDPLRKEFLDKNNLQRFYSWITPSFSISDDEEDGFNDSDLLDPIIINHKEIRLLNEIIDDEESLIRLEETRSITEAIEQNEGFTKKKFSKEIAQAEKILRNIKFGPSLLLEENDRFSLNNIKKIVNRILADES</sequence>
<dbReference type="eggNOG" id="COG1475">
    <property type="taxonomic scope" value="Bacteria"/>
</dbReference>
<dbReference type="AlphaFoldDB" id="A0A0A2MJ39"/>
<feature type="domain" description="ParB-like N-terminal" evidence="1">
    <location>
        <begin position="42"/>
        <end position="103"/>
    </location>
</feature>
<gene>
    <name evidence="2" type="ORF">Q766_12620</name>
</gene>
<accession>A0A0A2MJ39</accession>
<keyword evidence="3" id="KW-1185">Reference proteome</keyword>
<dbReference type="STRING" id="1121898.GCA_000422725_01211"/>
<dbReference type="SUPFAM" id="SSF110849">
    <property type="entry name" value="ParB/Sulfiredoxin"/>
    <property type="match status" value="1"/>
</dbReference>
<organism evidence="2 3">
    <name type="scientific">Flavobacterium subsaxonicum WB 4.1-42 = DSM 21790</name>
    <dbReference type="NCBI Taxonomy" id="1121898"/>
    <lineage>
        <taxon>Bacteria</taxon>
        <taxon>Pseudomonadati</taxon>
        <taxon>Bacteroidota</taxon>
        <taxon>Flavobacteriia</taxon>
        <taxon>Flavobacteriales</taxon>
        <taxon>Flavobacteriaceae</taxon>
        <taxon>Flavobacterium</taxon>
    </lineage>
</organism>
<dbReference type="Gene3D" id="3.90.1530.30">
    <property type="match status" value="1"/>
</dbReference>
<dbReference type="OrthoDB" id="9769293at2"/>
<evidence type="ECO:0000259" key="1">
    <source>
        <dbReference type="Pfam" id="PF02195"/>
    </source>
</evidence>
<dbReference type="RefSeq" id="WP_026990112.1">
    <property type="nucleotide sequence ID" value="NZ_AUGP01000017.1"/>
</dbReference>
<dbReference type="Pfam" id="PF02195">
    <property type="entry name" value="ParB_N"/>
    <property type="match status" value="1"/>
</dbReference>